<organism evidence="8 9">
    <name type="scientific">Coemansia biformis</name>
    <dbReference type="NCBI Taxonomy" id="1286918"/>
    <lineage>
        <taxon>Eukaryota</taxon>
        <taxon>Fungi</taxon>
        <taxon>Fungi incertae sedis</taxon>
        <taxon>Zoopagomycota</taxon>
        <taxon>Kickxellomycotina</taxon>
        <taxon>Kickxellomycetes</taxon>
        <taxon>Kickxellales</taxon>
        <taxon>Kickxellaceae</taxon>
        <taxon>Coemansia</taxon>
    </lineage>
</organism>
<dbReference type="InterPro" id="IPR025532">
    <property type="entry name" value="G6P_1-epimerase"/>
</dbReference>
<dbReference type="InterPro" id="IPR014718">
    <property type="entry name" value="GH-type_carb-bd"/>
</dbReference>
<feature type="binding site" evidence="7">
    <location>
        <position position="61"/>
    </location>
    <ligand>
        <name>substrate</name>
    </ligand>
</feature>
<dbReference type="GO" id="GO:0005737">
    <property type="term" value="C:cytoplasm"/>
    <property type="evidence" value="ECO:0007669"/>
    <property type="project" value="TreeGrafter"/>
</dbReference>
<comment type="function">
    <text evidence="5">Catalyzes the interconversion between the alpha and beta anomers from at least three hexose 6-phosphate sugars (Glc6P, Gal6P, and Man6P).</text>
</comment>
<evidence type="ECO:0000256" key="6">
    <source>
        <dbReference type="PIRSR" id="PIRSR016020-1"/>
    </source>
</evidence>
<proteinExistence type="inferred from homology"/>
<dbReference type="EMBL" id="JANBOI010000004">
    <property type="protein sequence ID" value="KAJ1736053.1"/>
    <property type="molecule type" value="Genomic_DNA"/>
</dbReference>
<comment type="caution">
    <text evidence="8">The sequence shown here is derived from an EMBL/GenBank/DDBJ whole genome shotgun (WGS) entry which is preliminary data.</text>
</comment>
<dbReference type="AlphaFoldDB" id="A0A9W7YHH9"/>
<comment type="similarity">
    <text evidence="2 5">Belongs to the glucose-6-phosphate 1-epimerase family.</text>
</comment>
<dbReference type="Pfam" id="PF01263">
    <property type="entry name" value="Aldose_epim"/>
    <property type="match status" value="1"/>
</dbReference>
<dbReference type="OrthoDB" id="1659429at2759"/>
<evidence type="ECO:0000256" key="5">
    <source>
        <dbReference type="PIRNR" id="PIRNR016020"/>
    </source>
</evidence>
<evidence type="ECO:0000256" key="2">
    <source>
        <dbReference type="ARBA" id="ARBA00005866"/>
    </source>
</evidence>
<dbReference type="EC" id="5.1.3.15" evidence="3 5"/>
<dbReference type="GO" id="GO:0005975">
    <property type="term" value="P:carbohydrate metabolic process"/>
    <property type="evidence" value="ECO:0007669"/>
    <property type="project" value="InterPro"/>
</dbReference>
<dbReference type="PANTHER" id="PTHR11122:SF13">
    <property type="entry name" value="GLUCOSE-6-PHOSPHATE 1-EPIMERASE"/>
    <property type="match status" value="1"/>
</dbReference>
<dbReference type="InterPro" id="IPR008183">
    <property type="entry name" value="Aldose_1/G6P_1-epimerase"/>
</dbReference>
<feature type="binding site" evidence="7">
    <location>
        <position position="78"/>
    </location>
    <ligand>
        <name>substrate</name>
    </ligand>
</feature>
<dbReference type="Gene3D" id="2.70.98.10">
    <property type="match status" value="1"/>
</dbReference>
<dbReference type="InterPro" id="IPR011013">
    <property type="entry name" value="Gal_mutarotase_sf_dom"/>
</dbReference>
<feature type="active site" evidence="6">
    <location>
        <position position="154"/>
    </location>
</feature>
<feature type="active site" evidence="6">
    <location>
        <position position="256"/>
    </location>
</feature>
<dbReference type="GO" id="GO:0030246">
    <property type="term" value="F:carbohydrate binding"/>
    <property type="evidence" value="ECO:0007669"/>
    <property type="project" value="UniProtKB-UniRule"/>
</dbReference>
<keyword evidence="4 5" id="KW-0413">Isomerase</keyword>
<comment type="catalytic activity">
    <reaction evidence="1">
        <text>alpha-D-glucose 6-phosphate = beta-D-glucose 6-phosphate</text>
        <dbReference type="Rhea" id="RHEA:16249"/>
        <dbReference type="ChEBI" id="CHEBI:58225"/>
        <dbReference type="ChEBI" id="CHEBI:58247"/>
        <dbReference type="EC" id="5.1.3.15"/>
    </reaction>
</comment>
<dbReference type="PIRSF" id="PIRSF016020">
    <property type="entry name" value="PHexose_mutarotase"/>
    <property type="match status" value="1"/>
</dbReference>
<evidence type="ECO:0000256" key="1">
    <source>
        <dbReference type="ARBA" id="ARBA00001096"/>
    </source>
</evidence>
<evidence type="ECO:0000256" key="3">
    <source>
        <dbReference type="ARBA" id="ARBA00012083"/>
    </source>
</evidence>
<gene>
    <name evidence="8" type="ORF">LPJ61_000196</name>
</gene>
<dbReference type="GO" id="GO:0047938">
    <property type="term" value="F:glucose-6-phosphate 1-epimerase activity"/>
    <property type="evidence" value="ECO:0007669"/>
    <property type="project" value="UniProtKB-UniRule"/>
</dbReference>
<protein>
    <recommendedName>
        <fullName evidence="3 5">Glucose-6-phosphate 1-epimerase</fullName>
        <ecNumber evidence="3 5">5.1.3.15</ecNumber>
    </recommendedName>
</protein>
<reference evidence="8" key="1">
    <citation type="submission" date="2022-07" db="EMBL/GenBank/DDBJ databases">
        <title>Phylogenomic reconstructions and comparative analyses of Kickxellomycotina fungi.</title>
        <authorList>
            <person name="Reynolds N.K."/>
            <person name="Stajich J.E."/>
            <person name="Barry K."/>
            <person name="Grigoriev I.V."/>
            <person name="Crous P."/>
            <person name="Smith M.E."/>
        </authorList>
    </citation>
    <scope>NUCLEOTIDE SEQUENCE</scope>
    <source>
        <strain evidence="8">BCRC 34381</strain>
    </source>
</reference>
<sequence length="288" mass="31309">MSVERINGAGGTLERVVLRSPGGASAEIYLYGATVTSWKSRGKERLFVSARAKLDGSKPIRGGIPLVFPQFGPGDLPQHGFARTRRWTLLDAAEHGESVVAHLELRDDADTRASKWPYSFVVRYTVTLTATTLSTIMKIENADVCEFSFTTLLHTYFRVPAIAETTVGGLDGTLYTDKIRGTAGTREERAQVTMAGNEDRVYADVPGIVTVGCGGQRVSIRRFNLKDVVLWNPWAEKAAEMSDFGDSEYTDMICVEPGTVADKISLRPGQIISCGQLLAVEDTADAGL</sequence>
<dbReference type="Proteomes" id="UP001143981">
    <property type="component" value="Unassembled WGS sequence"/>
</dbReference>
<evidence type="ECO:0000256" key="7">
    <source>
        <dbReference type="PIRSR" id="PIRSR016020-2"/>
    </source>
</evidence>
<accession>A0A9W7YHH9</accession>
<dbReference type="SUPFAM" id="SSF74650">
    <property type="entry name" value="Galactose mutarotase-like"/>
    <property type="match status" value="1"/>
</dbReference>
<evidence type="ECO:0000313" key="8">
    <source>
        <dbReference type="EMBL" id="KAJ1736053.1"/>
    </source>
</evidence>
<dbReference type="CDD" id="cd09020">
    <property type="entry name" value="D-hex-6-P-epi_like"/>
    <property type="match status" value="1"/>
</dbReference>
<evidence type="ECO:0000313" key="9">
    <source>
        <dbReference type="Proteomes" id="UP001143981"/>
    </source>
</evidence>
<dbReference type="PANTHER" id="PTHR11122">
    <property type="entry name" value="APOSPORY-ASSOCIATED PROTEIN C-RELATED"/>
    <property type="match status" value="1"/>
</dbReference>
<keyword evidence="9" id="KW-1185">Reference proteome</keyword>
<feature type="binding site" evidence="7">
    <location>
        <position position="83"/>
    </location>
    <ligand>
        <name>substrate</name>
    </ligand>
</feature>
<evidence type="ECO:0000256" key="4">
    <source>
        <dbReference type="ARBA" id="ARBA00023235"/>
    </source>
</evidence>
<name>A0A9W7YHH9_9FUNG</name>